<accession>A0A1P8UUH7</accession>
<keyword evidence="1 4" id="KW-0489">Methyltransferase</keyword>
<evidence type="ECO:0000256" key="2">
    <source>
        <dbReference type="ARBA" id="ARBA00022679"/>
    </source>
</evidence>
<dbReference type="AlphaFoldDB" id="A0A1P8UUH7"/>
<proteinExistence type="predicted"/>
<dbReference type="OrthoDB" id="5642573at2"/>
<dbReference type="STRING" id="1250539.Ga0080574_TMP2708"/>
<reference evidence="4 5" key="1">
    <citation type="submission" date="2016-04" db="EMBL/GenBank/DDBJ databases">
        <title>Deep-sea bacteria in the southern Pacific.</title>
        <authorList>
            <person name="Tang K."/>
        </authorList>
    </citation>
    <scope>NUCLEOTIDE SEQUENCE [LARGE SCALE GENOMIC DNA]</scope>
    <source>
        <strain evidence="4 5">JLT2014</strain>
    </source>
</reference>
<dbReference type="Gene3D" id="3.40.50.150">
    <property type="entry name" value="Vaccinia Virus protein VP39"/>
    <property type="match status" value="1"/>
</dbReference>
<evidence type="ECO:0000313" key="5">
    <source>
        <dbReference type="Proteomes" id="UP000187059"/>
    </source>
</evidence>
<dbReference type="InterPro" id="IPR029063">
    <property type="entry name" value="SAM-dependent_MTases_sf"/>
</dbReference>
<dbReference type="GO" id="GO:0008168">
    <property type="term" value="F:methyltransferase activity"/>
    <property type="evidence" value="ECO:0007669"/>
    <property type="project" value="UniProtKB-KW"/>
</dbReference>
<sequence length="201" mass="21817">MSAAFWDRVAERYAARPVGDEAAYEAALARVRHWLGPEMRVLELGCGTGMTAEKLAGSVLSLEGTDFSPEMIRIAEARRTAGNLRFSCAPAETALAGGPYDAVLAFNLLHLLDDLPGCLSRVHGALADGGLLISKTPCLGAKWYLWPVIRLLQSLGKLPRFRFLRPGALEAAVRAGGFEIVETGDYPRKLPGRLIVARKMR</sequence>
<protein>
    <submittedName>
        <fullName evidence="4">Methyltransferase domain-containing protein</fullName>
    </submittedName>
</protein>
<dbReference type="CDD" id="cd02440">
    <property type="entry name" value="AdoMet_MTases"/>
    <property type="match status" value="1"/>
</dbReference>
<evidence type="ECO:0000256" key="3">
    <source>
        <dbReference type="ARBA" id="ARBA00022691"/>
    </source>
</evidence>
<keyword evidence="2 4" id="KW-0808">Transferase</keyword>
<dbReference type="GO" id="GO:0032259">
    <property type="term" value="P:methylation"/>
    <property type="evidence" value="ECO:0007669"/>
    <property type="project" value="UniProtKB-KW"/>
</dbReference>
<evidence type="ECO:0000256" key="1">
    <source>
        <dbReference type="ARBA" id="ARBA00022603"/>
    </source>
</evidence>
<dbReference type="PANTHER" id="PTHR43464">
    <property type="entry name" value="METHYLTRANSFERASE"/>
    <property type="match status" value="1"/>
</dbReference>
<dbReference type="RefSeq" id="WP_076700129.1">
    <property type="nucleotide sequence ID" value="NZ_CP015093.1"/>
</dbReference>
<dbReference type="EMBL" id="CP015093">
    <property type="protein sequence ID" value="APZ53042.1"/>
    <property type="molecule type" value="Genomic_DNA"/>
</dbReference>
<dbReference type="Pfam" id="PF13489">
    <property type="entry name" value="Methyltransf_23"/>
    <property type="match status" value="1"/>
</dbReference>
<dbReference type="PANTHER" id="PTHR43464:SF19">
    <property type="entry name" value="UBIQUINONE BIOSYNTHESIS O-METHYLTRANSFERASE, MITOCHONDRIAL"/>
    <property type="match status" value="1"/>
</dbReference>
<organism evidence="4 5">
    <name type="scientific">Salipiger abyssi</name>
    <dbReference type="NCBI Taxonomy" id="1250539"/>
    <lineage>
        <taxon>Bacteria</taxon>
        <taxon>Pseudomonadati</taxon>
        <taxon>Pseudomonadota</taxon>
        <taxon>Alphaproteobacteria</taxon>
        <taxon>Rhodobacterales</taxon>
        <taxon>Roseobacteraceae</taxon>
        <taxon>Salipiger</taxon>
    </lineage>
</organism>
<keyword evidence="5" id="KW-1185">Reference proteome</keyword>
<gene>
    <name evidence="4" type="ORF">Ga0080574_TMP2708</name>
</gene>
<dbReference type="KEGG" id="paby:Ga0080574_TMP2708"/>
<dbReference type="SUPFAM" id="SSF53335">
    <property type="entry name" value="S-adenosyl-L-methionine-dependent methyltransferases"/>
    <property type="match status" value="1"/>
</dbReference>
<evidence type="ECO:0000313" key="4">
    <source>
        <dbReference type="EMBL" id="APZ53042.1"/>
    </source>
</evidence>
<dbReference type="Proteomes" id="UP000187059">
    <property type="component" value="Chromosome"/>
</dbReference>
<name>A0A1P8UUH7_9RHOB</name>
<keyword evidence="3" id="KW-0949">S-adenosyl-L-methionine</keyword>